<feature type="compositionally biased region" description="Low complexity" evidence="4">
    <location>
        <begin position="288"/>
        <end position="303"/>
    </location>
</feature>
<proteinExistence type="predicted"/>
<dbReference type="Gene3D" id="3.30.920.20">
    <property type="entry name" value="Gas2-like domain"/>
    <property type="match status" value="1"/>
</dbReference>
<feature type="region of interest" description="Disordered" evidence="4">
    <location>
        <begin position="777"/>
        <end position="810"/>
    </location>
</feature>
<dbReference type="GO" id="GO:0005856">
    <property type="term" value="C:cytoskeleton"/>
    <property type="evidence" value="ECO:0007669"/>
    <property type="project" value="UniProtKB-SubCell"/>
</dbReference>
<evidence type="ECO:0000313" key="6">
    <source>
        <dbReference type="EMBL" id="TKA65201.1"/>
    </source>
</evidence>
<evidence type="ECO:0000256" key="4">
    <source>
        <dbReference type="SAM" id="MobiDB-lite"/>
    </source>
</evidence>
<feature type="region of interest" description="Disordered" evidence="4">
    <location>
        <begin position="132"/>
        <end position="157"/>
    </location>
</feature>
<feature type="region of interest" description="Disordered" evidence="4">
    <location>
        <begin position="863"/>
        <end position="891"/>
    </location>
</feature>
<feature type="compositionally biased region" description="Low complexity" evidence="4">
    <location>
        <begin position="547"/>
        <end position="557"/>
    </location>
</feature>
<reference evidence="6 7" key="1">
    <citation type="submission" date="2017-03" db="EMBL/GenBank/DDBJ databases">
        <title>Genomes of endolithic fungi from Antarctica.</title>
        <authorList>
            <person name="Coleine C."/>
            <person name="Masonjones S."/>
            <person name="Stajich J.E."/>
        </authorList>
    </citation>
    <scope>NUCLEOTIDE SEQUENCE [LARGE SCALE GENOMIC DNA]</scope>
    <source>
        <strain evidence="6 7">CCFEE 5187</strain>
    </source>
</reference>
<organism evidence="6 7">
    <name type="scientific">Cryomyces minteri</name>
    <dbReference type="NCBI Taxonomy" id="331657"/>
    <lineage>
        <taxon>Eukaryota</taxon>
        <taxon>Fungi</taxon>
        <taxon>Dikarya</taxon>
        <taxon>Ascomycota</taxon>
        <taxon>Pezizomycotina</taxon>
        <taxon>Dothideomycetes</taxon>
        <taxon>Dothideomycetes incertae sedis</taxon>
        <taxon>Cryomyces</taxon>
    </lineage>
</organism>
<evidence type="ECO:0000259" key="5">
    <source>
        <dbReference type="PROSITE" id="PS51460"/>
    </source>
</evidence>
<evidence type="ECO:0000256" key="1">
    <source>
        <dbReference type="ARBA" id="ARBA00004245"/>
    </source>
</evidence>
<feature type="region of interest" description="Disordered" evidence="4">
    <location>
        <begin position="513"/>
        <end position="654"/>
    </location>
</feature>
<feature type="compositionally biased region" description="Polar residues" evidence="4">
    <location>
        <begin position="521"/>
        <end position="533"/>
    </location>
</feature>
<keyword evidence="7" id="KW-1185">Reference proteome</keyword>
<keyword evidence="2" id="KW-0963">Cytoplasm</keyword>
<dbReference type="PROSITE" id="PS51460">
    <property type="entry name" value="GAR"/>
    <property type="match status" value="1"/>
</dbReference>
<dbReference type="SUPFAM" id="SSF143575">
    <property type="entry name" value="GAS2 domain-like"/>
    <property type="match status" value="1"/>
</dbReference>
<dbReference type="GO" id="GO:0008017">
    <property type="term" value="F:microtubule binding"/>
    <property type="evidence" value="ECO:0007669"/>
    <property type="project" value="InterPro"/>
</dbReference>
<feature type="compositionally biased region" description="Low complexity" evidence="4">
    <location>
        <begin position="36"/>
        <end position="47"/>
    </location>
</feature>
<feature type="domain" description="GAR" evidence="5">
    <location>
        <begin position="930"/>
        <end position="1005"/>
    </location>
</feature>
<feature type="compositionally biased region" description="Basic and acidic residues" evidence="4">
    <location>
        <begin position="1139"/>
        <end position="1160"/>
    </location>
</feature>
<feature type="compositionally biased region" description="Low complexity" evidence="4">
    <location>
        <begin position="1077"/>
        <end position="1112"/>
    </location>
</feature>
<dbReference type="AlphaFoldDB" id="A0A4U0WQ48"/>
<name>A0A4U0WQ48_9PEZI</name>
<accession>A0A4U0WQ48</accession>
<sequence length="1195" mass="128945">MSTKDPILGGPQLSYSEQHRPVSRSPSRSPRKHARPTSLDSDPLLRDLSPTTTLRVLGASTDATGANNEDRYKFIGSINLASNSEKAFGIRVAKTTNQLRSWCRELEQWEWTGNFEVPAAKQRTAKRRRMVQSHLQSSNASRETFLDTSDSEEEEEYWGSLPSAQIRAYETRVEDIREELEELDVEELKNHVLQSHIPSRSRPVSSYSEPRSDLSSSSLAHLDEFTALITATILQALPHLSRLTQLLGSWSIRLAVLRRVPGFLKELKDTQNALRSGWTAIHPKHPATTNPSSTPSSPSSPSTAKYSVDMTRGASDTIRSVLENKVSELGHRLDSILDDLEGREETVPGSWIDEFESLEADYSCWAVEVERIAQESEWRTLVERDRNRHVPVQSAPINERAGLDIKDAPTIREDKFSGVPLSGRNMGSPVSAVYVPNGDAEGQQKTDLMYHAQGTASRQISTGLSQLGARDGLSSGSPTERGAEAKRKPTRVRSVPIVIDYESQGALPFEGSKYLSRPLESPTTPDAQASSLANHGGRSNHERGRSDASSADSPFDSATEHSLATTKYRTGKENRPLSPQDNSPARSFEKAPRAVKRFLSMTKSKSPHRSSRSRSGSDTRTAIGQLPAVKRDRSVGSPAKADSTAADRLSYGWPGRNKASVRIASLNGDVRPRSQASDTIQSEQASRSSSKRASRVVSAPERALALEPDITDVPDVPDVPEVPDVPNIITSTSVLGSPFASPTEATPPDNWPLIPQEEISSPKKTLAASSFERMFVDSLPNTPEVNAKGKSEENNPMEQAEPGTPKEPVVHGSVVDAEEPVAATSVAKAIVPPLNAAMSKRRGNEHVGIARRVKNFSKSSLDFRASNGSSATPEFTSNGSLPKQIAGNSEEQLQRKISTIIDGIPAHIRFASGPGPNAPEVARPRTAPTPPKPITGPALTLAPADSTPSKPGSDDIKLYHLSQAGKDQPIKLFVRLVGEGERVMVRVGGGWADLGEYLRQYAEHHGRRTVSDGKSEVAGLPPTTNISIRTLPTAGARTPLSSRPGSKLETSRPDSARSGRMNRLGHDETVNNGTPYAASSNTPTPAPRSASSNTPSSSSSTRPSPPSRSSSRLSWTGDEIGLAGPASSKRGEMSAAKQKWVEDMIEQAKKASGESKKALPETHAAGRGKVEFGGMGKAGGTRRVFLKGAETGGGE</sequence>
<evidence type="ECO:0000256" key="3">
    <source>
        <dbReference type="ARBA" id="ARBA00023212"/>
    </source>
</evidence>
<evidence type="ECO:0000313" key="7">
    <source>
        <dbReference type="Proteomes" id="UP000308768"/>
    </source>
</evidence>
<dbReference type="InterPro" id="IPR036534">
    <property type="entry name" value="GAR_dom_sf"/>
</dbReference>
<feature type="region of interest" description="Disordered" evidence="4">
    <location>
        <begin position="466"/>
        <end position="491"/>
    </location>
</feature>
<feature type="compositionally biased region" description="Polar residues" evidence="4">
    <location>
        <begin position="674"/>
        <end position="684"/>
    </location>
</feature>
<dbReference type="Proteomes" id="UP000308768">
    <property type="component" value="Unassembled WGS sequence"/>
</dbReference>
<feature type="region of interest" description="Disordered" evidence="4">
    <location>
        <begin position="280"/>
        <end position="308"/>
    </location>
</feature>
<dbReference type="OrthoDB" id="5409589at2759"/>
<keyword evidence="3" id="KW-0206">Cytoskeleton</keyword>
<comment type="subcellular location">
    <subcellularLocation>
        <location evidence="1">Cytoplasm</location>
        <location evidence="1">Cytoskeleton</location>
    </subcellularLocation>
</comment>
<comment type="caution">
    <text evidence="6">The sequence shown here is derived from an EMBL/GenBank/DDBJ whole genome shotgun (WGS) entry which is preliminary data.</text>
</comment>
<feature type="region of interest" description="Disordered" evidence="4">
    <location>
        <begin position="910"/>
        <end position="952"/>
    </location>
</feature>
<dbReference type="STRING" id="331657.A0A4U0WQ48"/>
<protein>
    <recommendedName>
        <fullName evidence="5">GAR domain-containing protein</fullName>
    </recommendedName>
</protein>
<dbReference type="EMBL" id="NAJN01001167">
    <property type="protein sequence ID" value="TKA65201.1"/>
    <property type="molecule type" value="Genomic_DNA"/>
</dbReference>
<gene>
    <name evidence="6" type="ORF">B0A49_10617</name>
</gene>
<feature type="compositionally biased region" description="Polar residues" evidence="4">
    <location>
        <begin position="133"/>
        <end position="148"/>
    </location>
</feature>
<evidence type="ECO:0000256" key="2">
    <source>
        <dbReference type="ARBA" id="ARBA00022490"/>
    </source>
</evidence>
<feature type="region of interest" description="Disordered" evidence="4">
    <location>
        <begin position="1"/>
        <end position="47"/>
    </location>
</feature>
<feature type="region of interest" description="Disordered" evidence="4">
    <location>
        <begin position="1007"/>
        <end position="1179"/>
    </location>
</feature>
<dbReference type="InterPro" id="IPR003108">
    <property type="entry name" value="GAR_dom"/>
</dbReference>
<dbReference type="Pfam" id="PF02187">
    <property type="entry name" value="GAS2"/>
    <property type="match status" value="1"/>
</dbReference>
<feature type="region of interest" description="Disordered" evidence="4">
    <location>
        <begin position="666"/>
        <end position="765"/>
    </location>
</feature>